<dbReference type="InterPro" id="IPR036702">
    <property type="entry name" value="ComB-like_sf"/>
</dbReference>
<gene>
    <name evidence="9" type="primary">comB</name>
    <name evidence="9" type="ORF">GCM10011571_12450</name>
</gene>
<evidence type="ECO:0000256" key="2">
    <source>
        <dbReference type="ARBA" id="ARBA00009997"/>
    </source>
</evidence>
<dbReference type="Proteomes" id="UP000625210">
    <property type="component" value="Unassembled WGS sequence"/>
</dbReference>
<evidence type="ECO:0000256" key="3">
    <source>
        <dbReference type="ARBA" id="ARBA00012953"/>
    </source>
</evidence>
<organism evidence="9 10">
    <name type="scientific">Marinithermofilum abyssi</name>
    <dbReference type="NCBI Taxonomy" id="1571185"/>
    <lineage>
        <taxon>Bacteria</taxon>
        <taxon>Bacillati</taxon>
        <taxon>Bacillota</taxon>
        <taxon>Bacilli</taxon>
        <taxon>Bacillales</taxon>
        <taxon>Thermoactinomycetaceae</taxon>
        <taxon>Marinithermofilum</taxon>
    </lineage>
</organism>
<keyword evidence="10" id="KW-1185">Reference proteome</keyword>
<dbReference type="EMBL" id="BMHQ01000003">
    <property type="protein sequence ID" value="GGE12538.1"/>
    <property type="molecule type" value="Genomic_DNA"/>
</dbReference>
<dbReference type="EC" id="3.1.3.71" evidence="3"/>
<protein>
    <recommendedName>
        <fullName evidence="4">Probable 2-phosphosulfolactate phosphatase</fullName>
        <ecNumber evidence="3">3.1.3.71</ecNumber>
    </recommendedName>
</protein>
<feature type="transmembrane region" description="Helical" evidence="8">
    <location>
        <begin position="21"/>
        <end position="42"/>
    </location>
</feature>
<evidence type="ECO:0000313" key="10">
    <source>
        <dbReference type="Proteomes" id="UP000625210"/>
    </source>
</evidence>
<dbReference type="GO" id="GO:0000287">
    <property type="term" value="F:magnesium ion binding"/>
    <property type="evidence" value="ECO:0007669"/>
    <property type="project" value="InterPro"/>
</dbReference>
<dbReference type="RefSeq" id="WP_188647020.1">
    <property type="nucleotide sequence ID" value="NZ_BMHQ01000003.1"/>
</dbReference>
<comment type="caution">
    <text evidence="9">The sequence shown here is derived from an EMBL/GenBank/DDBJ whole genome shotgun (WGS) entry which is preliminary data.</text>
</comment>
<dbReference type="GO" id="GO:0050532">
    <property type="term" value="F:2-phosphosulfolactate phosphatase activity"/>
    <property type="evidence" value="ECO:0007669"/>
    <property type="project" value="UniProtKB-EC"/>
</dbReference>
<dbReference type="Gene3D" id="3.90.1560.10">
    <property type="entry name" value="ComB-like"/>
    <property type="match status" value="1"/>
</dbReference>
<comment type="cofactor">
    <cofactor evidence="1">
        <name>Mg(2+)</name>
        <dbReference type="ChEBI" id="CHEBI:18420"/>
    </cofactor>
</comment>
<keyword evidence="8" id="KW-1133">Transmembrane helix</keyword>
<name>A0A8J2YAF1_9BACL</name>
<dbReference type="Pfam" id="PF04029">
    <property type="entry name" value="2-ph_phosp"/>
    <property type="match status" value="1"/>
</dbReference>
<dbReference type="PANTHER" id="PTHR37311:SF1">
    <property type="entry name" value="2-PHOSPHOSULFOLACTATE PHOSPHATASE-RELATED"/>
    <property type="match status" value="1"/>
</dbReference>
<sequence>MTSTKKMRVWLKKEEIDAARLTGAMAVVMDALLATTTLLAIVEAGARRILPAGSLEEARRLADELDSPLLLTGGEEGGVSVDGFDCGPFPDEYPAEKVKGKDVIFLTTNGTRAIHRAKIAEELLIACLRNAPAVARYLQEVEKESVWLICAGSQGRFSLEDTLCAAVILAEMDLTGWDLDDASLVLQQWGVSHRGDIPSLLNKGRVGRWFEQEGLTHVLRYTGEVGASDTLVVLQDGLLAPLQSKVGWREAHGR</sequence>
<evidence type="ECO:0000256" key="6">
    <source>
        <dbReference type="ARBA" id="ARBA00022842"/>
    </source>
</evidence>
<comment type="similarity">
    <text evidence="2">Belongs to the ComB family.</text>
</comment>
<evidence type="ECO:0000313" key="9">
    <source>
        <dbReference type="EMBL" id="GGE12538.1"/>
    </source>
</evidence>
<dbReference type="AlphaFoldDB" id="A0A8J2YAF1"/>
<dbReference type="InterPro" id="IPR005238">
    <property type="entry name" value="ComB-like"/>
</dbReference>
<evidence type="ECO:0000256" key="8">
    <source>
        <dbReference type="SAM" id="Phobius"/>
    </source>
</evidence>
<proteinExistence type="inferred from homology"/>
<reference evidence="9" key="2">
    <citation type="submission" date="2020-09" db="EMBL/GenBank/DDBJ databases">
        <authorList>
            <person name="Sun Q."/>
            <person name="Zhou Y."/>
        </authorList>
    </citation>
    <scope>NUCLEOTIDE SEQUENCE</scope>
    <source>
        <strain evidence="9">CGMCC 1.15179</strain>
    </source>
</reference>
<evidence type="ECO:0000256" key="1">
    <source>
        <dbReference type="ARBA" id="ARBA00001946"/>
    </source>
</evidence>
<comment type="catalytic activity">
    <reaction evidence="7">
        <text>(2R)-O-phospho-3-sulfolactate + H2O = (2R)-3-sulfolactate + phosphate</text>
        <dbReference type="Rhea" id="RHEA:23416"/>
        <dbReference type="ChEBI" id="CHEBI:15377"/>
        <dbReference type="ChEBI" id="CHEBI:15597"/>
        <dbReference type="ChEBI" id="CHEBI:43474"/>
        <dbReference type="ChEBI" id="CHEBI:58738"/>
        <dbReference type="EC" id="3.1.3.71"/>
    </reaction>
</comment>
<dbReference type="SUPFAM" id="SSF142823">
    <property type="entry name" value="ComB-like"/>
    <property type="match status" value="1"/>
</dbReference>
<evidence type="ECO:0000256" key="5">
    <source>
        <dbReference type="ARBA" id="ARBA00022801"/>
    </source>
</evidence>
<keyword evidence="6" id="KW-0460">Magnesium</keyword>
<keyword evidence="5" id="KW-0378">Hydrolase</keyword>
<dbReference type="GO" id="GO:0050545">
    <property type="term" value="F:sulfopyruvate decarboxylase activity"/>
    <property type="evidence" value="ECO:0007669"/>
    <property type="project" value="TreeGrafter"/>
</dbReference>
<dbReference type="PANTHER" id="PTHR37311">
    <property type="entry name" value="2-PHOSPHOSULFOLACTATE PHOSPHATASE-RELATED"/>
    <property type="match status" value="1"/>
</dbReference>
<evidence type="ECO:0000256" key="7">
    <source>
        <dbReference type="ARBA" id="ARBA00033711"/>
    </source>
</evidence>
<accession>A0A8J2YAF1</accession>
<reference evidence="9" key="1">
    <citation type="journal article" date="2014" name="Int. J. Syst. Evol. Microbiol.">
        <title>Complete genome sequence of Corynebacterium casei LMG S-19264T (=DSM 44701T), isolated from a smear-ripened cheese.</title>
        <authorList>
            <consortium name="US DOE Joint Genome Institute (JGI-PGF)"/>
            <person name="Walter F."/>
            <person name="Albersmeier A."/>
            <person name="Kalinowski J."/>
            <person name="Ruckert C."/>
        </authorList>
    </citation>
    <scope>NUCLEOTIDE SEQUENCE</scope>
    <source>
        <strain evidence="9">CGMCC 1.15179</strain>
    </source>
</reference>
<keyword evidence="8" id="KW-0472">Membrane</keyword>
<keyword evidence="8" id="KW-0812">Transmembrane</keyword>
<evidence type="ECO:0000256" key="4">
    <source>
        <dbReference type="ARBA" id="ARBA00021948"/>
    </source>
</evidence>